<evidence type="ECO:0000256" key="1">
    <source>
        <dbReference type="ARBA" id="ARBA00022448"/>
    </source>
</evidence>
<dbReference type="EMBL" id="UOEK01000285">
    <property type="protein sequence ID" value="VAW04332.1"/>
    <property type="molecule type" value="Genomic_DNA"/>
</dbReference>
<dbReference type="SUPFAM" id="SSF52540">
    <property type="entry name" value="P-loop containing nucleoside triphosphate hydrolases"/>
    <property type="match status" value="1"/>
</dbReference>
<organism evidence="5">
    <name type="scientific">hydrothermal vent metagenome</name>
    <dbReference type="NCBI Taxonomy" id="652676"/>
    <lineage>
        <taxon>unclassified sequences</taxon>
        <taxon>metagenomes</taxon>
        <taxon>ecological metagenomes</taxon>
    </lineage>
</organism>
<dbReference type="Pfam" id="PF00005">
    <property type="entry name" value="ABC_tran"/>
    <property type="match status" value="1"/>
</dbReference>
<dbReference type="InterPro" id="IPR003593">
    <property type="entry name" value="AAA+_ATPase"/>
</dbReference>
<keyword evidence="1" id="KW-0813">Transport</keyword>
<accession>A0A3B0SPX4</accession>
<dbReference type="PANTHER" id="PTHR42939:SF1">
    <property type="entry name" value="ABC TRANSPORTER ATP-BINDING PROTEIN ALBC-RELATED"/>
    <property type="match status" value="1"/>
</dbReference>
<dbReference type="SMART" id="SM00382">
    <property type="entry name" value="AAA"/>
    <property type="match status" value="1"/>
</dbReference>
<dbReference type="GO" id="GO:0016887">
    <property type="term" value="F:ATP hydrolysis activity"/>
    <property type="evidence" value="ECO:0007669"/>
    <property type="project" value="InterPro"/>
</dbReference>
<keyword evidence="2" id="KW-0547">Nucleotide-binding</keyword>
<sequence>MDSTEKPGVGVTTQIILQADGLAKDYGEGFGLSPLDLEVTSGELVLLVGHNGSGKSTFLGLAAGLLEATEGEVHIVGAPADSVPARIGRSYLPDQPILYDDLTLWEHIAYNAALHRTPDWEDAAVEQLEAFRLMDRVDGLPAKFSRGMRQKAAIVIGLVRPFQLLLIDEPFLGIDATGQDTLVDILQTLASIDVAVVVSTHHSNITDIATRCVGLSDGELVYDGKPDPETIRKIVNG</sequence>
<evidence type="ECO:0000256" key="2">
    <source>
        <dbReference type="ARBA" id="ARBA00022741"/>
    </source>
</evidence>
<proteinExistence type="predicted"/>
<dbReference type="InterPro" id="IPR003439">
    <property type="entry name" value="ABC_transporter-like_ATP-bd"/>
</dbReference>
<keyword evidence="3" id="KW-0067">ATP-binding</keyword>
<evidence type="ECO:0000259" key="4">
    <source>
        <dbReference type="PROSITE" id="PS50893"/>
    </source>
</evidence>
<gene>
    <name evidence="5" type="ORF">MNBD_ACTINO02-595</name>
</gene>
<reference evidence="5" key="1">
    <citation type="submission" date="2018-06" db="EMBL/GenBank/DDBJ databases">
        <authorList>
            <person name="Zhirakovskaya E."/>
        </authorList>
    </citation>
    <scope>NUCLEOTIDE SEQUENCE</scope>
</reference>
<dbReference type="Gene3D" id="3.40.50.300">
    <property type="entry name" value="P-loop containing nucleotide triphosphate hydrolases"/>
    <property type="match status" value="1"/>
</dbReference>
<dbReference type="PROSITE" id="PS50893">
    <property type="entry name" value="ABC_TRANSPORTER_2"/>
    <property type="match status" value="1"/>
</dbReference>
<dbReference type="AlphaFoldDB" id="A0A3B0SPX4"/>
<name>A0A3B0SPX4_9ZZZZ</name>
<evidence type="ECO:0000256" key="3">
    <source>
        <dbReference type="ARBA" id="ARBA00022840"/>
    </source>
</evidence>
<dbReference type="InterPro" id="IPR051782">
    <property type="entry name" value="ABC_Transporter_VariousFunc"/>
</dbReference>
<dbReference type="InterPro" id="IPR027417">
    <property type="entry name" value="P-loop_NTPase"/>
</dbReference>
<evidence type="ECO:0000313" key="5">
    <source>
        <dbReference type="EMBL" id="VAW04332.1"/>
    </source>
</evidence>
<dbReference type="GO" id="GO:0005524">
    <property type="term" value="F:ATP binding"/>
    <property type="evidence" value="ECO:0007669"/>
    <property type="project" value="UniProtKB-KW"/>
</dbReference>
<dbReference type="PANTHER" id="PTHR42939">
    <property type="entry name" value="ABC TRANSPORTER ATP-BINDING PROTEIN ALBC-RELATED"/>
    <property type="match status" value="1"/>
</dbReference>
<protein>
    <recommendedName>
        <fullName evidence="4">ABC transporter domain-containing protein</fullName>
    </recommendedName>
</protein>
<dbReference type="CDD" id="cd03230">
    <property type="entry name" value="ABC_DR_subfamily_A"/>
    <property type="match status" value="1"/>
</dbReference>
<feature type="domain" description="ABC transporter" evidence="4">
    <location>
        <begin position="17"/>
        <end position="237"/>
    </location>
</feature>